<dbReference type="InterPro" id="IPR002059">
    <property type="entry name" value="CSP_DNA-bd"/>
</dbReference>
<dbReference type="SMART" id="SM00357">
    <property type="entry name" value="CSP"/>
    <property type="match status" value="2"/>
</dbReference>
<evidence type="ECO:0000313" key="2">
    <source>
        <dbReference type="EMBL" id="PNQ99140.1"/>
    </source>
</evidence>
<dbReference type="Pfam" id="PF00313">
    <property type="entry name" value="CSD"/>
    <property type="match status" value="2"/>
</dbReference>
<protein>
    <submittedName>
        <fullName evidence="2">Cold-shock protein</fullName>
    </submittedName>
</protein>
<feature type="domain" description="CSD" evidence="1">
    <location>
        <begin position="161"/>
        <end position="226"/>
    </location>
</feature>
<dbReference type="EMBL" id="POWG01000008">
    <property type="protein sequence ID" value="PNQ99140.1"/>
    <property type="molecule type" value="Genomic_DNA"/>
</dbReference>
<dbReference type="SUPFAM" id="SSF50249">
    <property type="entry name" value="Nucleic acid-binding proteins"/>
    <property type="match status" value="2"/>
</dbReference>
<evidence type="ECO:0000259" key="1">
    <source>
        <dbReference type="PROSITE" id="PS51857"/>
    </source>
</evidence>
<dbReference type="InterPro" id="IPR011129">
    <property type="entry name" value="CSD"/>
</dbReference>
<dbReference type="OrthoDB" id="9791685at2"/>
<dbReference type="PANTHER" id="PTHR11544">
    <property type="entry name" value="COLD SHOCK DOMAIN CONTAINING PROTEINS"/>
    <property type="match status" value="1"/>
</dbReference>
<dbReference type="PROSITE" id="PS51857">
    <property type="entry name" value="CSD_2"/>
    <property type="match status" value="2"/>
</dbReference>
<accession>A0A2K1G2X7</accession>
<dbReference type="InterPro" id="IPR012340">
    <property type="entry name" value="NA-bd_OB-fold"/>
</dbReference>
<dbReference type="GO" id="GO:0003676">
    <property type="term" value="F:nucleic acid binding"/>
    <property type="evidence" value="ECO:0007669"/>
    <property type="project" value="InterPro"/>
</dbReference>
<reference evidence="2 3" key="1">
    <citation type="submission" date="2018-01" db="EMBL/GenBank/DDBJ databases">
        <title>Whole genome sequence of Azospirillum brasilense REC3 isolated from strawberry roots.</title>
        <authorList>
            <person name="Fontana C.A."/>
            <person name="Salazar S.M."/>
            <person name="Bassi D."/>
            <person name="Puglisi E."/>
            <person name="Lovaisa N.C."/>
            <person name="Toffoli L.M."/>
            <person name="Pedraza R."/>
            <person name="Cocconcelli P.S."/>
        </authorList>
    </citation>
    <scope>NUCLEOTIDE SEQUENCE [LARGE SCALE GENOMIC DNA]</scope>
    <source>
        <strain evidence="2 3">REC3</strain>
        <plasmid evidence="2">p6unnamed</plasmid>
    </source>
</reference>
<keyword evidence="2" id="KW-0614">Plasmid</keyword>
<geneLocation type="plasmid" evidence="2">
    <name>p6unnamed</name>
</geneLocation>
<dbReference type="InterPro" id="IPR050181">
    <property type="entry name" value="Cold_shock_domain"/>
</dbReference>
<dbReference type="PRINTS" id="PR00050">
    <property type="entry name" value="COLDSHOCK"/>
</dbReference>
<dbReference type="Gene3D" id="2.40.50.140">
    <property type="entry name" value="Nucleic acid-binding proteins"/>
    <property type="match status" value="2"/>
</dbReference>
<name>A0A2K1G2X7_9PROT</name>
<dbReference type="GO" id="GO:0005829">
    <property type="term" value="C:cytosol"/>
    <property type="evidence" value="ECO:0007669"/>
    <property type="project" value="UniProtKB-ARBA"/>
</dbReference>
<comment type="caution">
    <text evidence="2">The sequence shown here is derived from an EMBL/GenBank/DDBJ whole genome shotgun (WGS) entry which is preliminary data.</text>
</comment>
<dbReference type="CDD" id="cd04458">
    <property type="entry name" value="CSP_CDS"/>
    <property type="match status" value="2"/>
</dbReference>
<feature type="domain" description="CSD" evidence="1">
    <location>
        <begin position="72"/>
        <end position="137"/>
    </location>
</feature>
<evidence type="ECO:0000313" key="3">
    <source>
        <dbReference type="Proteomes" id="UP000236268"/>
    </source>
</evidence>
<proteinExistence type="predicted"/>
<sequence length="227" mass="24033">MVPVTVPPPEAKGGCEEKITLETLFSVWLNSCSADDPLSTLGALTERIGPLPSADSHPSDVLDVSDPGEAAPLRASVTWFDPVKGFGFVAPQDGTTDAFLHISVLNRAGLHEIGEGAELLCRVVPGAKGPQVADILDVLSTGTTAESRNARHDAASGAEEELTGTVKWFKPEQGFGFVIADDGAKDVFVHKSVLRRCNLTGLESGQRVLLRVRAAPKGREASWVVLL</sequence>
<gene>
    <name evidence="2" type="ORF">C1S70_09945</name>
</gene>
<dbReference type="AlphaFoldDB" id="A0A2K1G2X7"/>
<organism evidence="2 3">
    <name type="scientific">Azospirillum argentinense</name>
    <dbReference type="NCBI Taxonomy" id="2970906"/>
    <lineage>
        <taxon>Bacteria</taxon>
        <taxon>Pseudomonadati</taxon>
        <taxon>Pseudomonadota</taxon>
        <taxon>Alphaproteobacteria</taxon>
        <taxon>Rhodospirillales</taxon>
        <taxon>Azospirillaceae</taxon>
        <taxon>Azospirillum</taxon>
    </lineage>
</organism>
<dbReference type="Proteomes" id="UP000236268">
    <property type="component" value="Unassembled WGS sequence"/>
</dbReference>